<dbReference type="EMBL" id="VCHE01000030">
    <property type="protein sequence ID" value="KAB2575766.1"/>
    <property type="molecule type" value="Genomic_DNA"/>
</dbReference>
<organism evidence="2 3">
    <name type="scientific">Lasiodiplodia theobromae</name>
    <dbReference type="NCBI Taxonomy" id="45133"/>
    <lineage>
        <taxon>Eukaryota</taxon>
        <taxon>Fungi</taxon>
        <taxon>Dikarya</taxon>
        <taxon>Ascomycota</taxon>
        <taxon>Pezizomycotina</taxon>
        <taxon>Dothideomycetes</taxon>
        <taxon>Dothideomycetes incertae sedis</taxon>
        <taxon>Botryosphaeriales</taxon>
        <taxon>Botryosphaeriaceae</taxon>
        <taxon>Lasiodiplodia</taxon>
    </lineage>
</organism>
<protein>
    <submittedName>
        <fullName evidence="2">Uncharacterized protein</fullName>
    </submittedName>
</protein>
<comment type="caution">
    <text evidence="2">The sequence shown here is derived from an EMBL/GenBank/DDBJ whole genome shotgun (WGS) entry which is preliminary data.</text>
</comment>
<feature type="compositionally biased region" description="Basic and acidic residues" evidence="1">
    <location>
        <begin position="59"/>
        <end position="76"/>
    </location>
</feature>
<keyword evidence="3" id="KW-1185">Reference proteome</keyword>
<feature type="compositionally biased region" description="Gly residues" evidence="1">
    <location>
        <begin position="78"/>
        <end position="97"/>
    </location>
</feature>
<dbReference type="SUPFAM" id="SSF81531">
    <property type="entry name" value="Non-heme 11 kDa protein of cytochrome bc1 complex (Ubiquinol-cytochrome c reductase)"/>
    <property type="match status" value="1"/>
</dbReference>
<evidence type="ECO:0000313" key="3">
    <source>
        <dbReference type="Proteomes" id="UP000325902"/>
    </source>
</evidence>
<dbReference type="Proteomes" id="UP000325902">
    <property type="component" value="Unassembled WGS sequence"/>
</dbReference>
<gene>
    <name evidence="2" type="ORF">DBV05_g5584</name>
</gene>
<evidence type="ECO:0000313" key="2">
    <source>
        <dbReference type="EMBL" id="KAB2575766.1"/>
    </source>
</evidence>
<reference evidence="2 3" key="1">
    <citation type="journal article" date="2019" name="Sci. Rep.">
        <title>A multi-omics analysis of the grapevine pathogen Lasiodiplodia theobromae reveals that temperature affects the expression of virulence- and pathogenicity-related genes.</title>
        <authorList>
            <person name="Felix C."/>
            <person name="Meneses R."/>
            <person name="Goncalves M.F.M."/>
            <person name="Tilleman L."/>
            <person name="Duarte A.S."/>
            <person name="Jorrin-Novo J.V."/>
            <person name="Van de Peer Y."/>
            <person name="Deforce D."/>
            <person name="Van Nieuwerburgh F."/>
            <person name="Esteves A.C."/>
            <person name="Alves A."/>
        </authorList>
    </citation>
    <scope>NUCLEOTIDE SEQUENCE [LARGE SCALE GENOMIC DNA]</scope>
    <source>
        <strain evidence="2 3">LA-SOL3</strain>
    </source>
</reference>
<sequence length="153" mass="15513">MSFLSEIFGSRNVIAESPRDVNDGIKTGNESGSGGTAQQRGHAGVKGGASASTPTSRSTHTESAEEAEVNKQDAKKSGGSGGSGGSSGGREGSGGSGIEAKLKDCVTSKEVNPAKKQYSDCISNGKGDCTEELVNLAQRITKCAAPDKFDGQK</sequence>
<dbReference type="InterPro" id="IPR036811">
    <property type="entry name" value="Ubol_cytC_Rdtase_hinge_dom_sf"/>
</dbReference>
<evidence type="ECO:0000256" key="1">
    <source>
        <dbReference type="SAM" id="MobiDB-lite"/>
    </source>
</evidence>
<name>A0A5N5DD36_9PEZI</name>
<feature type="region of interest" description="Disordered" evidence="1">
    <location>
        <begin position="1"/>
        <end position="98"/>
    </location>
</feature>
<dbReference type="OrthoDB" id="3931006at2759"/>
<proteinExistence type="predicted"/>
<dbReference type="AlphaFoldDB" id="A0A5N5DD36"/>
<accession>A0A5N5DD36</accession>